<organism evidence="1 2">
    <name type="scientific">Arctium lappa</name>
    <name type="common">Greater burdock</name>
    <name type="synonym">Lappa major</name>
    <dbReference type="NCBI Taxonomy" id="4217"/>
    <lineage>
        <taxon>Eukaryota</taxon>
        <taxon>Viridiplantae</taxon>
        <taxon>Streptophyta</taxon>
        <taxon>Embryophyta</taxon>
        <taxon>Tracheophyta</taxon>
        <taxon>Spermatophyta</taxon>
        <taxon>Magnoliopsida</taxon>
        <taxon>eudicotyledons</taxon>
        <taxon>Gunneridae</taxon>
        <taxon>Pentapetalae</taxon>
        <taxon>asterids</taxon>
        <taxon>campanulids</taxon>
        <taxon>Asterales</taxon>
        <taxon>Asteraceae</taxon>
        <taxon>Carduoideae</taxon>
        <taxon>Cardueae</taxon>
        <taxon>Arctiinae</taxon>
        <taxon>Arctium</taxon>
    </lineage>
</organism>
<protein>
    <submittedName>
        <fullName evidence="1">Uncharacterized protein</fullName>
    </submittedName>
</protein>
<dbReference type="Proteomes" id="UP001055879">
    <property type="component" value="Linkage Group LG12"/>
</dbReference>
<evidence type="ECO:0000313" key="2">
    <source>
        <dbReference type="Proteomes" id="UP001055879"/>
    </source>
</evidence>
<name>A0ACB8YGB5_ARCLA</name>
<dbReference type="EMBL" id="CM042058">
    <property type="protein sequence ID" value="KAI3684334.1"/>
    <property type="molecule type" value="Genomic_DNA"/>
</dbReference>
<keyword evidence="2" id="KW-1185">Reference proteome</keyword>
<accession>A0ACB8YGB5</accession>
<reference evidence="1 2" key="2">
    <citation type="journal article" date="2022" name="Mol. Ecol. Resour.">
        <title>The genomes of chicory, endive, great burdock and yacon provide insights into Asteraceae paleo-polyploidization history and plant inulin production.</title>
        <authorList>
            <person name="Fan W."/>
            <person name="Wang S."/>
            <person name="Wang H."/>
            <person name="Wang A."/>
            <person name="Jiang F."/>
            <person name="Liu H."/>
            <person name="Zhao H."/>
            <person name="Xu D."/>
            <person name="Zhang Y."/>
        </authorList>
    </citation>
    <scope>NUCLEOTIDE SEQUENCE [LARGE SCALE GENOMIC DNA]</scope>
    <source>
        <strain evidence="2">cv. Niubang</strain>
    </source>
</reference>
<proteinExistence type="predicted"/>
<reference evidence="2" key="1">
    <citation type="journal article" date="2022" name="Mol. Ecol. Resour.">
        <title>The genomes of chicory, endive, great burdock and yacon provide insights into Asteraceae palaeo-polyploidization history and plant inulin production.</title>
        <authorList>
            <person name="Fan W."/>
            <person name="Wang S."/>
            <person name="Wang H."/>
            <person name="Wang A."/>
            <person name="Jiang F."/>
            <person name="Liu H."/>
            <person name="Zhao H."/>
            <person name="Xu D."/>
            <person name="Zhang Y."/>
        </authorList>
    </citation>
    <scope>NUCLEOTIDE SEQUENCE [LARGE SCALE GENOMIC DNA]</scope>
    <source>
        <strain evidence="2">cv. Niubang</strain>
    </source>
</reference>
<comment type="caution">
    <text evidence="1">The sequence shown here is derived from an EMBL/GenBank/DDBJ whole genome shotgun (WGS) entry which is preliminary data.</text>
</comment>
<sequence length="660" mass="74806">MDSSLSFSTSYSFSRPDLDLSKWINSLRKSMEDNDEETTNTDISIFTVPKTLLDTDPDSYIPEQVAFGPFHQWRPQVYDMQKYKLAAARKIQKRSNVKFEQIVEVMKEEDEARIRACYHKFLDMDGDALAWMMAVDMAFLLEFLQVYYMREEGGGRSMNIGSRLSSVVDVSGKKLSHMAILRDVVKLENQIPLFLIKTMMEYNRTSDKPATEALQIMLMGLYHELSPFQCQLQSPNNKELGISTNVRETTIDVGVTAEKDGEAGENESFAKPAHRKQFLDFIWKIIKDANFGFLRFVRKIIFSRPIKLVTKLPWKVISRFPILKLLKKPIENMLANLQGETKEKPKDETTKLNPPLIEEITIPSVTDMAKADIFFSPVNGTISEIRFNEKTSTLYLPVGGWVECMRWAGQGDGDGNRMCEQGRGIGWVRCAGQGHRVGGVQGRGDGDRVGVVGVGKEGRAGIWGGHDRGLGWVGRGGGGCWDNDISDMVVWGGSRKGRLGVWVGMVHLDVNTKVYLRNLVAYEACVASGPLIMARYTELMNGIIDTEEDAKYLMDCRIVYNLLKSEKEVADLWNGMSKCVKMTKVPFMDKVIEEVNKRYEQTWRVKIGKFMSKYVFGSWKFLTLLAAVFLLLLSTVQTICSIYSCGRLFRQLPELDQPLE</sequence>
<evidence type="ECO:0000313" key="1">
    <source>
        <dbReference type="EMBL" id="KAI3684334.1"/>
    </source>
</evidence>
<gene>
    <name evidence="1" type="ORF">L6452_33557</name>
</gene>